<proteinExistence type="predicted"/>
<dbReference type="InterPro" id="IPR052945">
    <property type="entry name" value="Mitotic_Regulator"/>
</dbReference>
<dbReference type="NCBIfam" id="NF041770">
    <property type="entry name" value="CFI_box_CTERM"/>
    <property type="match status" value="1"/>
</dbReference>
<dbReference type="OrthoDB" id="7056571at2"/>
<dbReference type="Pfam" id="PF08238">
    <property type="entry name" value="Sel1"/>
    <property type="match status" value="12"/>
</dbReference>
<dbReference type="InterPro" id="IPR006597">
    <property type="entry name" value="Sel1-like"/>
</dbReference>
<dbReference type="SUPFAM" id="SSF81901">
    <property type="entry name" value="HCP-like"/>
    <property type="match status" value="3"/>
</dbReference>
<dbReference type="PANTHER" id="PTHR43628">
    <property type="entry name" value="ACTIVATOR OF C KINASE PROTEIN 1-RELATED"/>
    <property type="match status" value="1"/>
</dbReference>
<dbReference type="Proteomes" id="UP000183469">
    <property type="component" value="Unassembled WGS sequence"/>
</dbReference>
<organism evidence="1 2">
    <name type="scientific">Selenomonas ruminantium</name>
    <dbReference type="NCBI Taxonomy" id="971"/>
    <lineage>
        <taxon>Bacteria</taxon>
        <taxon>Bacillati</taxon>
        <taxon>Bacillota</taxon>
        <taxon>Negativicutes</taxon>
        <taxon>Selenomonadales</taxon>
        <taxon>Selenomonadaceae</taxon>
        <taxon>Selenomonas</taxon>
    </lineage>
</organism>
<evidence type="ECO:0000313" key="1">
    <source>
        <dbReference type="EMBL" id="SDZ94356.1"/>
    </source>
</evidence>
<dbReference type="SMART" id="SM00671">
    <property type="entry name" value="SEL1"/>
    <property type="match status" value="12"/>
</dbReference>
<sequence>MAKKIKFTLEMKDGVQARTLEDLQENFDMEKVVGYFTDGRLQTWLEERYYEDEAEAVSKMSKDATDFHKKLCEALGVAVVEEELSAIDIEEVERRKQRLENLRQYTAEKNILDKVDFVAFNQEELGDLLSDGVSEIILCNGSFRIPLKQKNKKYIGVGRVEAVIKSEEKVDFSALGISFVNVKFDEKYDKLENQSGAQLYEMAKKEENIEKSIELLKMASDKGDATAMHELGMKYMNGDGVEEDYNKGIEFFEKSAQLGNADAMLDMGDAYFNGITFEKNTERAFEWYMKGADNGNAECMVIIAVRYVNGEWGEKNDKEAVRLLKKSLEEKNDFKSISMLYLGHIYGDENSDYYNPKEAFQWYKKSAKDDEDNCYWVGECYLKGIGVQADRYKAIDWYSKAADAGDGSSMNALGLIYGQIADERNSYSEIKEARKKEIQWYEKAIEKGNVAANYNLAYCYHHGIGVQKVIGKAGALYRKAAKDDYILAMVKLGDIFLFDNEPKVVAGKEARKWYEKAAELGNGEAMQGLGKMFEEGKGVSLNYRVAFEWYKKSVDAGYISAMVDIGLIYEDGKGVSKNYAEACHWYKMAADKGNACAMRLIGRLYFNGNGVTKDEGLAMQWWQRSADAGDKTAKKWIDEVKTAKSQGKSGGCFITTAVCDTLGKSDDCYELTMFRDFRDNWMAVQADGEALIQEYYVIAPKIVSAINQLPNAKEIYQNIWDKSLSGCLRYIEQGNMLACKEKYVEMVQKLRKKYIDT</sequence>
<dbReference type="PANTHER" id="PTHR43628:SF1">
    <property type="entry name" value="CHITIN SYNTHASE REGULATORY FACTOR 2-RELATED"/>
    <property type="match status" value="1"/>
</dbReference>
<accession>A0A1H3X4P4</accession>
<protein>
    <submittedName>
        <fullName evidence="1">TPR repeat</fullName>
    </submittedName>
</protein>
<evidence type="ECO:0000313" key="2">
    <source>
        <dbReference type="Proteomes" id="UP000183469"/>
    </source>
</evidence>
<gene>
    <name evidence="1" type="ORF">SAMN05660648_01293</name>
</gene>
<dbReference type="InterPro" id="IPR049886">
    <property type="entry name" value="CFI_box_CTERM_dom"/>
</dbReference>
<dbReference type="RefSeq" id="WP_074671683.1">
    <property type="nucleotide sequence ID" value="NZ_FNQG01000005.1"/>
</dbReference>
<dbReference type="Gene3D" id="1.25.40.10">
    <property type="entry name" value="Tetratricopeptide repeat domain"/>
    <property type="match status" value="4"/>
</dbReference>
<name>A0A1H3X4P4_SELRU</name>
<reference evidence="1 2" key="1">
    <citation type="submission" date="2016-10" db="EMBL/GenBank/DDBJ databases">
        <authorList>
            <person name="de Groot N.N."/>
        </authorList>
    </citation>
    <scope>NUCLEOTIDE SEQUENCE [LARGE SCALE GENOMIC DNA]</scope>
    <source>
        <strain evidence="1 2">DSM 2872</strain>
    </source>
</reference>
<dbReference type="EMBL" id="FNQG01000005">
    <property type="protein sequence ID" value="SDZ94356.1"/>
    <property type="molecule type" value="Genomic_DNA"/>
</dbReference>
<dbReference type="InterPro" id="IPR011990">
    <property type="entry name" value="TPR-like_helical_dom_sf"/>
</dbReference>
<dbReference type="AlphaFoldDB" id="A0A1H3X4P4"/>